<name>A0ACA9RFN8_9GLOM</name>
<accession>A0ACA9RFN8</accession>
<reference evidence="1" key="1">
    <citation type="submission" date="2021-06" db="EMBL/GenBank/DDBJ databases">
        <authorList>
            <person name="Kallberg Y."/>
            <person name="Tangrot J."/>
            <person name="Rosling A."/>
        </authorList>
    </citation>
    <scope>NUCLEOTIDE SEQUENCE</scope>
    <source>
        <strain evidence="1">MA461A</strain>
    </source>
</reference>
<proteinExistence type="predicted"/>
<sequence>IFMVRVRDDDYWTIFSPMDTKISLGYNLNGLYGQKFNNAYIRCEVELKCKKMIKARKLFFDIIKMQCNTGESFLFFIDNTNKKSNQSNIGPIVILNLCTEIVEHTENISVCNLRAVILPNHISSENEFDFTELQYSVRLLVNSLGVIGLATLYKKLRYSWEDKKACELNKKIFANMYYAVLDESCNLAREHSPYDNYEGSSLLKEYGVRNSLLIAPMLTTSTSQCVGTGYSEGPFPDESNLMFRETTGGSFIYVEREMAEMLISKGLWTPKIIDKILDNNGSVQDIKEFPEEMKAIYKTAFEYSYETIIDHAIDRSLYID</sequence>
<evidence type="ECO:0000313" key="2">
    <source>
        <dbReference type="Proteomes" id="UP000789920"/>
    </source>
</evidence>
<dbReference type="EMBL" id="CAJVQC010052899">
    <property type="protein sequence ID" value="CAG8792182.1"/>
    <property type="molecule type" value="Genomic_DNA"/>
</dbReference>
<feature type="non-terminal residue" evidence="1">
    <location>
        <position position="1"/>
    </location>
</feature>
<dbReference type="Proteomes" id="UP000789920">
    <property type="component" value="Unassembled WGS sequence"/>
</dbReference>
<evidence type="ECO:0000313" key="1">
    <source>
        <dbReference type="EMBL" id="CAG8792182.1"/>
    </source>
</evidence>
<gene>
    <name evidence="1" type="ORF">RPERSI_LOCUS19354</name>
</gene>
<protein>
    <submittedName>
        <fullName evidence="1">25930_t:CDS:1</fullName>
    </submittedName>
</protein>
<keyword evidence="2" id="KW-1185">Reference proteome</keyword>
<comment type="caution">
    <text evidence="1">The sequence shown here is derived from an EMBL/GenBank/DDBJ whole genome shotgun (WGS) entry which is preliminary data.</text>
</comment>
<organism evidence="1 2">
    <name type="scientific">Racocetra persica</name>
    <dbReference type="NCBI Taxonomy" id="160502"/>
    <lineage>
        <taxon>Eukaryota</taxon>
        <taxon>Fungi</taxon>
        <taxon>Fungi incertae sedis</taxon>
        <taxon>Mucoromycota</taxon>
        <taxon>Glomeromycotina</taxon>
        <taxon>Glomeromycetes</taxon>
        <taxon>Diversisporales</taxon>
        <taxon>Gigasporaceae</taxon>
        <taxon>Racocetra</taxon>
    </lineage>
</organism>